<reference evidence="3 4" key="1">
    <citation type="submission" date="2024-05" db="EMBL/GenBank/DDBJ databases">
        <title>Genome sequencing and assembly of Indian major carp, Cirrhinus mrigala (Hamilton, 1822).</title>
        <authorList>
            <person name="Mohindra V."/>
            <person name="Chowdhury L.M."/>
            <person name="Lal K."/>
            <person name="Jena J.K."/>
        </authorList>
    </citation>
    <scope>NUCLEOTIDE SEQUENCE [LARGE SCALE GENOMIC DNA]</scope>
    <source>
        <strain evidence="3">CM1030</strain>
        <tissue evidence="3">Blood</tissue>
    </source>
</reference>
<evidence type="ECO:0000256" key="1">
    <source>
        <dbReference type="ARBA" id="ARBA00023125"/>
    </source>
</evidence>
<gene>
    <name evidence="3" type="ORF">M9458_057693</name>
</gene>
<dbReference type="PANTHER" id="PTHR35617:SF3">
    <property type="entry name" value="CORE-BINDING (CB) DOMAIN-CONTAINING PROTEIN"/>
    <property type="match status" value="1"/>
</dbReference>
<dbReference type="Proteomes" id="UP001529510">
    <property type="component" value="Unassembled WGS sequence"/>
</dbReference>
<dbReference type="EMBL" id="JAMKFB020000831">
    <property type="protein sequence ID" value="KAL0147169.1"/>
    <property type="molecule type" value="Genomic_DNA"/>
</dbReference>
<name>A0ABD0MC10_CIRMR</name>
<organism evidence="3 4">
    <name type="scientific">Cirrhinus mrigala</name>
    <name type="common">Mrigala</name>
    <dbReference type="NCBI Taxonomy" id="683832"/>
    <lineage>
        <taxon>Eukaryota</taxon>
        <taxon>Metazoa</taxon>
        <taxon>Chordata</taxon>
        <taxon>Craniata</taxon>
        <taxon>Vertebrata</taxon>
        <taxon>Euteleostomi</taxon>
        <taxon>Actinopterygii</taxon>
        <taxon>Neopterygii</taxon>
        <taxon>Teleostei</taxon>
        <taxon>Ostariophysi</taxon>
        <taxon>Cypriniformes</taxon>
        <taxon>Cyprinidae</taxon>
        <taxon>Labeoninae</taxon>
        <taxon>Labeonini</taxon>
        <taxon>Cirrhinus</taxon>
    </lineage>
</organism>
<proteinExistence type="predicted"/>
<protein>
    <submittedName>
        <fullName evidence="3">Uncharacterized protein</fullName>
    </submittedName>
</protein>
<dbReference type="SUPFAM" id="SSF47823">
    <property type="entry name" value="lambda integrase-like, N-terminal domain"/>
    <property type="match status" value="1"/>
</dbReference>
<feature type="region of interest" description="Disordered" evidence="2">
    <location>
        <begin position="104"/>
        <end position="157"/>
    </location>
</feature>
<sequence>MPYRPCAFGCGITILCDGRHELCLQCLGKAHAKAARLDNALAGQECVGPSAPSGLRHLSARGWMIGFWTKALKKLKPEVLQEQRSATDYALRAMKFGSTGCVESDVHNGGHAPAPSSQRPPSVYHRGRPPTKRPSTRRKVASPAHPQVREGALSAQSVHVGEHSLPHPPLMQRAALVDKAWIGLQDISLPTTMPASLPSHNPTRGHLDRLSLRVNWEKSKLSPVQSISFLGVDLDSVMMTIFQIFSEAPGAYGILSRGHVIETYAYDFSALASYPGPEMGMAPRLTSCELHTNVSLHFQPLTVLLALRRFRLLIQGKHVLVQMDNTTAVAYINHQGFAQKRVEASSPDGPADLESLPPGTGEPVCLAGNDPLSALEDLRELLPAVVNIITQARAPSMRQLYDLKWCIFVNWCSSHGKDPRRCSIGSVLSFLQGGLERRLSASTLKVYVAAIIANHDTLEGRLVAIPSQEEKPLPAFAVSSTSSSIYLDRTQSFRRFEQLFVCYGGRQKGNAVSKQNLPLDSGRDLHGISGQRPTMPAGSESSLNQGMAASAALANGASLADICRAAGWGTPNTFTRFYSLRMMQ</sequence>
<dbReference type="InterPro" id="IPR010998">
    <property type="entry name" value="Integrase_recombinase_N"/>
</dbReference>
<keyword evidence="4" id="KW-1185">Reference proteome</keyword>
<feature type="non-terminal residue" evidence="3">
    <location>
        <position position="584"/>
    </location>
</feature>
<evidence type="ECO:0000313" key="3">
    <source>
        <dbReference type="EMBL" id="KAL0147169.1"/>
    </source>
</evidence>
<dbReference type="AlphaFoldDB" id="A0ABD0MC10"/>
<dbReference type="GO" id="GO:0003677">
    <property type="term" value="F:DNA binding"/>
    <property type="evidence" value="ECO:0007669"/>
    <property type="project" value="UniProtKB-KW"/>
</dbReference>
<feature type="compositionally biased region" description="Basic residues" evidence="2">
    <location>
        <begin position="125"/>
        <end position="140"/>
    </location>
</feature>
<keyword evidence="1" id="KW-0238">DNA-binding</keyword>
<evidence type="ECO:0000256" key="2">
    <source>
        <dbReference type="SAM" id="MobiDB-lite"/>
    </source>
</evidence>
<evidence type="ECO:0000313" key="4">
    <source>
        <dbReference type="Proteomes" id="UP001529510"/>
    </source>
</evidence>
<comment type="caution">
    <text evidence="3">The sequence shown here is derived from an EMBL/GenBank/DDBJ whole genome shotgun (WGS) entry which is preliminary data.</text>
</comment>
<dbReference type="PANTHER" id="PTHR35617">
    <property type="entry name" value="PHAGE_INTEGRASE DOMAIN-CONTAINING PROTEIN"/>
    <property type="match status" value="1"/>
</dbReference>
<accession>A0ABD0MC10</accession>
<dbReference type="Gene3D" id="1.10.150.130">
    <property type="match status" value="1"/>
</dbReference>